<name>M5JSA9_9HYPH</name>
<gene>
    <name evidence="3" type="ORF">D584_01313</name>
</gene>
<evidence type="ECO:0000313" key="4">
    <source>
        <dbReference type="Proteomes" id="UP000011971"/>
    </source>
</evidence>
<dbReference type="EMBL" id="AOGE01000005">
    <property type="protein sequence ID" value="ELT50990.1"/>
    <property type="molecule type" value="Genomic_DNA"/>
</dbReference>
<dbReference type="InterPro" id="IPR011962">
    <property type="entry name" value="dCTP_deaminase"/>
</dbReference>
<reference evidence="3 4" key="1">
    <citation type="journal article" date="2013" name="Gut Pathog.">
        <title>Draft genome of Ochrobactrum intermedium strain M86 isolated from non-ulcer dyspeptic individual from India.</title>
        <authorList>
            <person name="Kulkarni G."/>
            <person name="Dhotre D."/>
            <person name="Dharne M."/>
            <person name="Shetty S."/>
            <person name="Chowdhury S."/>
            <person name="Misra V."/>
            <person name="Misra S."/>
            <person name="Patole M."/>
            <person name="Shouche Y."/>
        </authorList>
    </citation>
    <scope>NUCLEOTIDE SEQUENCE [LARGE SCALE GENOMIC DNA]</scope>
    <source>
        <strain evidence="3 4">M86</strain>
    </source>
</reference>
<dbReference type="PATRIC" id="fig|1234597.4.peg.268"/>
<accession>M5JSA9</accession>
<keyword evidence="2" id="KW-0546">Nucleotide metabolism</keyword>
<dbReference type="PANTHER" id="PTHR42680">
    <property type="entry name" value="DCTP DEAMINASE"/>
    <property type="match status" value="1"/>
</dbReference>
<dbReference type="OrthoDB" id="9780956at2"/>
<evidence type="ECO:0000256" key="2">
    <source>
        <dbReference type="ARBA" id="ARBA00023080"/>
    </source>
</evidence>
<protein>
    <submittedName>
        <fullName evidence="3">Deoxycytidine triphosphate deaminase</fullName>
    </submittedName>
</protein>
<dbReference type="CDD" id="cd07557">
    <property type="entry name" value="trimeric_dUTPase"/>
    <property type="match status" value="1"/>
</dbReference>
<keyword evidence="1" id="KW-0378">Hydrolase</keyword>
<dbReference type="AlphaFoldDB" id="M5JSA9"/>
<dbReference type="GO" id="GO:0008829">
    <property type="term" value="F:dCTP deaminase activity"/>
    <property type="evidence" value="ECO:0007669"/>
    <property type="project" value="InterPro"/>
</dbReference>
<sequence>MTILSAQSIRKRGIFTPFHERTVSNGMTFGLGPAGYDVRIAETVTLDPAQRAVLASTIEHFAMPNDCSAYVKDKSTWARQFVLVQNTVIEPGWRGHLTLEISYEGVEPITIRAGSPIAQIVFHMLDEPTEIIYNGKYQDQAAGPQPARLE</sequence>
<comment type="caution">
    <text evidence="3">The sequence shown here is derived from an EMBL/GenBank/DDBJ whole genome shotgun (WGS) entry which is preliminary data.</text>
</comment>
<dbReference type="PANTHER" id="PTHR42680:SF3">
    <property type="entry name" value="DCTP DEAMINASE"/>
    <property type="match status" value="1"/>
</dbReference>
<proteinExistence type="predicted"/>
<dbReference type="Proteomes" id="UP000011971">
    <property type="component" value="Unassembled WGS sequence"/>
</dbReference>
<dbReference type="Pfam" id="PF22769">
    <property type="entry name" value="DCD"/>
    <property type="match status" value="1"/>
</dbReference>
<dbReference type="InterPro" id="IPR036157">
    <property type="entry name" value="dUTPase-like_sf"/>
</dbReference>
<dbReference type="GO" id="GO:0006229">
    <property type="term" value="P:dUTP biosynthetic process"/>
    <property type="evidence" value="ECO:0007669"/>
    <property type="project" value="InterPro"/>
</dbReference>
<organism evidence="3 4">
    <name type="scientific">Brucella intermedia M86</name>
    <dbReference type="NCBI Taxonomy" id="1234597"/>
    <lineage>
        <taxon>Bacteria</taxon>
        <taxon>Pseudomonadati</taxon>
        <taxon>Pseudomonadota</taxon>
        <taxon>Alphaproteobacteria</taxon>
        <taxon>Hyphomicrobiales</taxon>
        <taxon>Brucellaceae</taxon>
        <taxon>Brucella/Ochrobactrum group</taxon>
        <taxon>Brucella</taxon>
    </lineage>
</organism>
<evidence type="ECO:0000256" key="1">
    <source>
        <dbReference type="ARBA" id="ARBA00022801"/>
    </source>
</evidence>
<dbReference type="Gene3D" id="2.70.40.10">
    <property type="match status" value="1"/>
</dbReference>
<evidence type="ECO:0000313" key="3">
    <source>
        <dbReference type="EMBL" id="ELT50990.1"/>
    </source>
</evidence>
<dbReference type="SUPFAM" id="SSF51283">
    <property type="entry name" value="dUTPase-like"/>
    <property type="match status" value="1"/>
</dbReference>
<dbReference type="RefSeq" id="WP_006470383.1">
    <property type="nucleotide sequence ID" value="NZ_AOGE01000005.1"/>
</dbReference>
<dbReference type="InterPro" id="IPR033704">
    <property type="entry name" value="dUTPase_trimeric"/>
</dbReference>